<feature type="domain" description="Glycosyltransferase subfamily 4-like N-terminal" evidence="5">
    <location>
        <begin position="15"/>
        <end position="186"/>
    </location>
</feature>
<proteinExistence type="predicted"/>
<keyword evidence="3 6" id="KW-0808">Transferase</keyword>
<evidence type="ECO:0000313" key="7">
    <source>
        <dbReference type="Proteomes" id="UP000310458"/>
    </source>
</evidence>
<dbReference type="SUPFAM" id="SSF53756">
    <property type="entry name" value="UDP-Glycosyltransferase/glycogen phosphorylase"/>
    <property type="match status" value="1"/>
</dbReference>
<dbReference type="CDD" id="cd03801">
    <property type="entry name" value="GT4_PimA-like"/>
    <property type="match status" value="1"/>
</dbReference>
<protein>
    <recommendedName>
        <fullName evidence="1">D-inositol 3-phosphate glycosyltransferase</fullName>
    </recommendedName>
</protein>
<dbReference type="Gene3D" id="3.40.50.2000">
    <property type="entry name" value="Glycogen Phosphorylase B"/>
    <property type="match status" value="2"/>
</dbReference>
<keyword evidence="7" id="KW-1185">Reference proteome</keyword>
<dbReference type="GO" id="GO:0016757">
    <property type="term" value="F:glycosyltransferase activity"/>
    <property type="evidence" value="ECO:0007669"/>
    <property type="project" value="UniProtKB-KW"/>
</dbReference>
<keyword evidence="2" id="KW-0328">Glycosyltransferase</keyword>
<evidence type="ECO:0000313" key="6">
    <source>
        <dbReference type="EMBL" id="TLP97054.1"/>
    </source>
</evidence>
<dbReference type="InterPro" id="IPR050194">
    <property type="entry name" value="Glycosyltransferase_grp1"/>
</dbReference>
<dbReference type="EMBL" id="VAVZ01000019">
    <property type="protein sequence ID" value="TLP97054.1"/>
    <property type="molecule type" value="Genomic_DNA"/>
</dbReference>
<name>A0A5R9BAP6_9MICC</name>
<evidence type="ECO:0000259" key="5">
    <source>
        <dbReference type="Pfam" id="PF13439"/>
    </source>
</evidence>
<sequence>MRIALIASSFLPRKGGVEEHVANTALQLRALGHEVVVWAADQGDEVPRDFQGIPLRYLPTPLPARAAGPAVRFLASAPRAWTQWLRAWRRDAPDILHLHCFGPNGLYATALSRLTRTPLVLSNHGETFSDAHGAFDQSGLLRRGLRAGLTRAEVVTSCSQFAAADLERFGIDPGEVQVVFNGINLHEAADGSIPELPERYVLGVGRLVGTKGFSNLIRAFAAIADHPTAAGVHLVIGGEGPEADQLAKLAAETGINDRIHLVGRLDRPQVGTVMANAEILVVPSLVEAFGITILEGWRAGVPVVVTRHGGPPEFVEDGVSGILIDPEDVVTMGEHISGLLADQQRRGVIGAAGAEAVKDFTWENVAQRYQEMYDAVGPT</sequence>
<dbReference type="InterPro" id="IPR001296">
    <property type="entry name" value="Glyco_trans_1"/>
</dbReference>
<comment type="caution">
    <text evidence="6">The sequence shown here is derived from an EMBL/GenBank/DDBJ whole genome shotgun (WGS) entry which is preliminary data.</text>
</comment>
<dbReference type="InterPro" id="IPR028098">
    <property type="entry name" value="Glyco_trans_4-like_N"/>
</dbReference>
<dbReference type="OrthoDB" id="6286688at2"/>
<evidence type="ECO:0000256" key="2">
    <source>
        <dbReference type="ARBA" id="ARBA00022676"/>
    </source>
</evidence>
<feature type="domain" description="Glycosyl transferase family 1" evidence="4">
    <location>
        <begin position="198"/>
        <end position="353"/>
    </location>
</feature>
<dbReference type="Proteomes" id="UP000310458">
    <property type="component" value="Unassembled WGS sequence"/>
</dbReference>
<accession>A0A5R9BAP6</accession>
<dbReference type="AlphaFoldDB" id="A0A5R9BAP6"/>
<dbReference type="Pfam" id="PF00534">
    <property type="entry name" value="Glycos_transf_1"/>
    <property type="match status" value="1"/>
</dbReference>
<evidence type="ECO:0000256" key="3">
    <source>
        <dbReference type="ARBA" id="ARBA00022679"/>
    </source>
</evidence>
<dbReference type="GO" id="GO:1901137">
    <property type="term" value="P:carbohydrate derivative biosynthetic process"/>
    <property type="evidence" value="ECO:0007669"/>
    <property type="project" value="UniProtKB-ARBA"/>
</dbReference>
<dbReference type="PANTHER" id="PTHR45947">
    <property type="entry name" value="SULFOQUINOVOSYL TRANSFERASE SQD2"/>
    <property type="match status" value="1"/>
</dbReference>
<dbReference type="RefSeq" id="WP_138253038.1">
    <property type="nucleotide sequence ID" value="NZ_VAVZ01000019.1"/>
</dbReference>
<evidence type="ECO:0000259" key="4">
    <source>
        <dbReference type="Pfam" id="PF00534"/>
    </source>
</evidence>
<evidence type="ECO:0000256" key="1">
    <source>
        <dbReference type="ARBA" id="ARBA00021292"/>
    </source>
</evidence>
<organism evidence="6 7">
    <name type="scientific">Nesterenkonia salmonea</name>
    <dbReference type="NCBI Taxonomy" id="1804987"/>
    <lineage>
        <taxon>Bacteria</taxon>
        <taxon>Bacillati</taxon>
        <taxon>Actinomycetota</taxon>
        <taxon>Actinomycetes</taxon>
        <taxon>Micrococcales</taxon>
        <taxon>Micrococcaceae</taxon>
        <taxon>Nesterenkonia</taxon>
    </lineage>
</organism>
<gene>
    <name evidence="6" type="ORF">FEF26_08095</name>
</gene>
<dbReference type="PANTHER" id="PTHR45947:SF3">
    <property type="entry name" value="SULFOQUINOVOSYL TRANSFERASE SQD2"/>
    <property type="match status" value="1"/>
</dbReference>
<dbReference type="Pfam" id="PF13439">
    <property type="entry name" value="Glyco_transf_4"/>
    <property type="match status" value="1"/>
</dbReference>
<reference evidence="6 7" key="1">
    <citation type="submission" date="2019-05" db="EMBL/GenBank/DDBJ databases">
        <title>Nesterenkonia sp. GY074 isolated from the Southern Atlantic Ocean.</title>
        <authorList>
            <person name="Zhang G."/>
        </authorList>
    </citation>
    <scope>NUCLEOTIDE SEQUENCE [LARGE SCALE GENOMIC DNA]</scope>
    <source>
        <strain evidence="6 7">GY074</strain>
    </source>
</reference>